<dbReference type="Proteomes" id="UP001139171">
    <property type="component" value="Unassembled WGS sequence"/>
</dbReference>
<dbReference type="EMBL" id="JAJNAG010000002">
    <property type="protein sequence ID" value="MCD1124846.1"/>
    <property type="molecule type" value="Genomic_DNA"/>
</dbReference>
<protein>
    <submittedName>
        <fullName evidence="1">Uncharacterized protein</fullName>
    </submittedName>
</protein>
<accession>A0A9X1MSS1</accession>
<proteinExistence type="predicted"/>
<keyword evidence="2" id="KW-1185">Reference proteome</keyword>
<reference evidence="1" key="1">
    <citation type="submission" date="2021-11" db="EMBL/GenBank/DDBJ databases">
        <title>Jinshanibacter sp. isolated from one year old Eriocheir sinensis.</title>
        <authorList>
            <person name="Li J.-Y."/>
            <person name="He W."/>
            <person name="Gao T.-H."/>
        </authorList>
    </citation>
    <scope>NUCLEOTIDE SEQUENCE</scope>
    <source>
        <strain evidence="1">LJY008</strain>
    </source>
</reference>
<dbReference type="RefSeq" id="WP_230607854.1">
    <property type="nucleotide sequence ID" value="NZ_JAJNAG010000002.1"/>
</dbReference>
<gene>
    <name evidence="1" type="ORF">LPW36_02145</name>
</gene>
<sequence length="139" mass="16148">MATRSRINVKVGNKYHSVYCHYDGYPEHVGRILFDHYNTQGKAEGLVSYGDISCLYERFDKPEGHSFESPVEGCTIYYGRDRGESNIGFKVTDEPIVSDFCGEDYFYIWDGNQWSFRVYRGDESVSLIDYFRKSKVSID</sequence>
<comment type="caution">
    <text evidence="1">The sequence shown here is derived from an EMBL/GenBank/DDBJ whole genome shotgun (WGS) entry which is preliminary data.</text>
</comment>
<evidence type="ECO:0000313" key="1">
    <source>
        <dbReference type="EMBL" id="MCD1124846.1"/>
    </source>
</evidence>
<organism evidence="1 2">
    <name type="scientific">Limnobaculum eriocheiris</name>
    <dbReference type="NCBI Taxonomy" id="2897391"/>
    <lineage>
        <taxon>Bacteria</taxon>
        <taxon>Pseudomonadati</taxon>
        <taxon>Pseudomonadota</taxon>
        <taxon>Gammaproteobacteria</taxon>
        <taxon>Enterobacterales</taxon>
        <taxon>Budviciaceae</taxon>
        <taxon>Limnobaculum</taxon>
    </lineage>
</organism>
<dbReference type="AlphaFoldDB" id="A0A9X1MSS1"/>
<name>A0A9X1MSS1_9GAMM</name>
<evidence type="ECO:0000313" key="2">
    <source>
        <dbReference type="Proteomes" id="UP001139171"/>
    </source>
</evidence>